<evidence type="ECO:0000256" key="4">
    <source>
        <dbReference type="ARBA" id="ARBA00022475"/>
    </source>
</evidence>
<dbReference type="PANTHER" id="PTHR42788">
    <property type="entry name" value="TAURINE IMPORT ATP-BINDING PROTEIN-RELATED"/>
    <property type="match status" value="1"/>
</dbReference>
<evidence type="ECO:0000259" key="8">
    <source>
        <dbReference type="PROSITE" id="PS50893"/>
    </source>
</evidence>
<keyword evidence="3" id="KW-0813">Transport</keyword>
<dbReference type="GO" id="GO:0005886">
    <property type="term" value="C:plasma membrane"/>
    <property type="evidence" value="ECO:0007669"/>
    <property type="project" value="UniProtKB-SubCell"/>
</dbReference>
<dbReference type="Pfam" id="PF00005">
    <property type="entry name" value="ABC_tran"/>
    <property type="match status" value="1"/>
</dbReference>
<gene>
    <name evidence="9" type="primary">thiQ_1</name>
    <name evidence="9" type="ORF">NCTC10794_01596</name>
</gene>
<keyword evidence="9" id="KW-0378">Hydrolase</keyword>
<dbReference type="SMART" id="SM00382">
    <property type="entry name" value="AAA"/>
    <property type="match status" value="1"/>
</dbReference>
<keyword evidence="4" id="KW-1003">Cell membrane</keyword>
<name>A0A377I2T6_HAEPH</name>
<dbReference type="Gene3D" id="3.40.50.300">
    <property type="entry name" value="P-loop containing nucleotide triphosphate hydrolases"/>
    <property type="match status" value="1"/>
</dbReference>
<evidence type="ECO:0000256" key="3">
    <source>
        <dbReference type="ARBA" id="ARBA00022448"/>
    </source>
</evidence>
<proteinExistence type="inferred from homology"/>
<dbReference type="AlphaFoldDB" id="A0A377I2T6"/>
<dbReference type="PANTHER" id="PTHR42788:SF7">
    <property type="entry name" value="NITRATE ABC TRANSPORTER ATP-BINDING PROTEIN"/>
    <property type="match status" value="1"/>
</dbReference>
<dbReference type="InterPro" id="IPR017871">
    <property type="entry name" value="ABC_transporter-like_CS"/>
</dbReference>
<dbReference type="SUPFAM" id="SSF52540">
    <property type="entry name" value="P-loop containing nucleoside triphosphate hydrolases"/>
    <property type="match status" value="1"/>
</dbReference>
<dbReference type="InterPro" id="IPR027417">
    <property type="entry name" value="P-loop_NTPase"/>
</dbReference>
<dbReference type="InterPro" id="IPR050166">
    <property type="entry name" value="ABC_transporter_ATP-bind"/>
</dbReference>
<sequence>MMIELKNVFITFNKGTAIENSVLKGLSLTVEQGEFVSVIGSNGAGKSTMLNAISGDCSVDSGEILIQGQNVNQSSSWQRANRVARVFQDPMAGTCEDLTIEENMALAYQRGQKRGFSFAIKRQQREFFREKLALLGLGLENRLTDRMGRLSGGQRQAVSLLMASLQPSSILLLDEHTAALDPKTTDFVMQLTDKIVREQKLTTLMVTHSMKQALEYGDRTVMLHQGQVAFDVSGEKRKQMDVPDLLQLFQQNRHEQLADDGLLLDV</sequence>
<evidence type="ECO:0000256" key="5">
    <source>
        <dbReference type="ARBA" id="ARBA00022741"/>
    </source>
</evidence>
<evidence type="ECO:0000256" key="2">
    <source>
        <dbReference type="ARBA" id="ARBA00005417"/>
    </source>
</evidence>
<evidence type="ECO:0000313" key="9">
    <source>
        <dbReference type="EMBL" id="STO64528.1"/>
    </source>
</evidence>
<dbReference type="GO" id="GO:0005524">
    <property type="term" value="F:ATP binding"/>
    <property type="evidence" value="ECO:0007669"/>
    <property type="project" value="UniProtKB-KW"/>
</dbReference>
<dbReference type="EMBL" id="UGHH01000002">
    <property type="protein sequence ID" value="STO64528.1"/>
    <property type="molecule type" value="Genomic_DNA"/>
</dbReference>
<dbReference type="PROSITE" id="PS00211">
    <property type="entry name" value="ABC_TRANSPORTER_1"/>
    <property type="match status" value="1"/>
</dbReference>
<dbReference type="EC" id="3.6.3.-" evidence="9"/>
<dbReference type="GO" id="GO:0016887">
    <property type="term" value="F:ATP hydrolysis activity"/>
    <property type="evidence" value="ECO:0007669"/>
    <property type="project" value="InterPro"/>
</dbReference>
<keyword evidence="6 9" id="KW-0067">ATP-binding</keyword>
<evidence type="ECO:0000313" key="10">
    <source>
        <dbReference type="Proteomes" id="UP000254867"/>
    </source>
</evidence>
<evidence type="ECO:0000256" key="6">
    <source>
        <dbReference type="ARBA" id="ARBA00022840"/>
    </source>
</evidence>
<organism evidence="9 10">
    <name type="scientific">Haemophilus parahaemolyticus</name>
    <dbReference type="NCBI Taxonomy" id="735"/>
    <lineage>
        <taxon>Bacteria</taxon>
        <taxon>Pseudomonadati</taxon>
        <taxon>Pseudomonadota</taxon>
        <taxon>Gammaproteobacteria</taxon>
        <taxon>Pasteurellales</taxon>
        <taxon>Pasteurellaceae</taxon>
        <taxon>Haemophilus</taxon>
    </lineage>
</organism>
<dbReference type="InterPro" id="IPR003439">
    <property type="entry name" value="ABC_transporter-like_ATP-bd"/>
</dbReference>
<comment type="similarity">
    <text evidence="2">Belongs to the ABC transporter superfamily.</text>
</comment>
<keyword evidence="7" id="KW-0472">Membrane</keyword>
<dbReference type="Proteomes" id="UP000254867">
    <property type="component" value="Unassembled WGS sequence"/>
</dbReference>
<dbReference type="InterPro" id="IPR003593">
    <property type="entry name" value="AAA+_ATPase"/>
</dbReference>
<accession>A0A377I2T6</accession>
<reference evidence="9 10" key="1">
    <citation type="submission" date="2018-06" db="EMBL/GenBank/DDBJ databases">
        <authorList>
            <consortium name="Pathogen Informatics"/>
            <person name="Doyle S."/>
        </authorList>
    </citation>
    <scope>NUCLEOTIDE SEQUENCE [LARGE SCALE GENOMIC DNA]</scope>
    <source>
        <strain evidence="9 10">NCTC10794</strain>
    </source>
</reference>
<evidence type="ECO:0000256" key="1">
    <source>
        <dbReference type="ARBA" id="ARBA00004202"/>
    </source>
</evidence>
<dbReference type="PROSITE" id="PS50893">
    <property type="entry name" value="ABC_TRANSPORTER_2"/>
    <property type="match status" value="1"/>
</dbReference>
<keyword evidence="5" id="KW-0547">Nucleotide-binding</keyword>
<protein>
    <submittedName>
        <fullName evidence="9">ABC transporter ATP-binding protein</fullName>
        <ecNumber evidence="9">3.6.3.-</ecNumber>
    </submittedName>
</protein>
<comment type="subcellular location">
    <subcellularLocation>
        <location evidence="1">Cell membrane</location>
        <topology evidence="1">Peripheral membrane protein</topology>
    </subcellularLocation>
</comment>
<evidence type="ECO:0000256" key="7">
    <source>
        <dbReference type="ARBA" id="ARBA00023136"/>
    </source>
</evidence>
<feature type="domain" description="ABC transporter" evidence="8">
    <location>
        <begin position="3"/>
        <end position="250"/>
    </location>
</feature>